<sequence length="374" mass="41165">MPITHFITTTETAAQAAESGPKQLSSELRRAWRTNGVIVVTDTWLKISMKRRERWPEGKYIVKKPEMKDFANVIPKKPRVPLFDESQPANPAQESHSLPQKDSNNPFVIEVDVPPDVEEATTRLRPLSISPIAEGKKKPPTPKSQPGSLSTTPSKSKFMTLKSPAKKSPSQLPPAVPPLLFDKDGSHNSGSLLRNNLSEILRSVKQQENKPPLRRPPRKLQGRANSVSEDSGLFPAGDSLSRNNSVQSNPPEGQDSVDTTTTTTSGYKYNINSLSRANSLTSNNLDFGESMIYDSNPESGPRNLQLDSDFEQQPLSQVVHYVDAEAEAERKKLFEKLKMVDDGGVLKGRLVVKSTVAAQEVGGPVARVGRTRKN</sequence>
<feature type="compositionally biased region" description="Basic residues" evidence="1">
    <location>
        <begin position="212"/>
        <end position="221"/>
    </location>
</feature>
<dbReference type="SUPFAM" id="SSF52113">
    <property type="entry name" value="BRCT domain"/>
    <property type="match status" value="1"/>
</dbReference>
<accession>A0AAN8NNJ7</accession>
<evidence type="ECO:0008006" key="4">
    <source>
        <dbReference type="Google" id="ProtNLM"/>
    </source>
</evidence>
<evidence type="ECO:0000313" key="3">
    <source>
        <dbReference type="Proteomes" id="UP001313282"/>
    </source>
</evidence>
<name>A0AAN8NNJ7_9PEZI</name>
<dbReference type="Proteomes" id="UP001313282">
    <property type="component" value="Unassembled WGS sequence"/>
</dbReference>
<proteinExistence type="predicted"/>
<evidence type="ECO:0000313" key="2">
    <source>
        <dbReference type="EMBL" id="KAK6333386.1"/>
    </source>
</evidence>
<feature type="compositionally biased region" description="Polar residues" evidence="1">
    <location>
        <begin position="87"/>
        <end position="106"/>
    </location>
</feature>
<dbReference type="EMBL" id="JAVHNR010000009">
    <property type="protein sequence ID" value="KAK6333386.1"/>
    <property type="molecule type" value="Genomic_DNA"/>
</dbReference>
<evidence type="ECO:0000256" key="1">
    <source>
        <dbReference type="SAM" id="MobiDB-lite"/>
    </source>
</evidence>
<feature type="compositionally biased region" description="Polar residues" evidence="1">
    <location>
        <begin position="240"/>
        <end position="251"/>
    </location>
</feature>
<feature type="compositionally biased region" description="Polar residues" evidence="1">
    <location>
        <begin position="144"/>
        <end position="157"/>
    </location>
</feature>
<dbReference type="InterPro" id="IPR036420">
    <property type="entry name" value="BRCT_dom_sf"/>
</dbReference>
<dbReference type="AlphaFoldDB" id="A0AAN8NNJ7"/>
<gene>
    <name evidence="2" type="ORF">TWF718_011199</name>
</gene>
<comment type="caution">
    <text evidence="2">The sequence shown here is derived from an EMBL/GenBank/DDBJ whole genome shotgun (WGS) entry which is preliminary data.</text>
</comment>
<reference evidence="2 3" key="1">
    <citation type="submission" date="2019-10" db="EMBL/GenBank/DDBJ databases">
        <authorList>
            <person name="Palmer J.M."/>
        </authorList>
    </citation>
    <scope>NUCLEOTIDE SEQUENCE [LARGE SCALE GENOMIC DNA]</scope>
    <source>
        <strain evidence="2 3">TWF718</strain>
    </source>
</reference>
<keyword evidence="3" id="KW-1185">Reference proteome</keyword>
<feature type="region of interest" description="Disordered" evidence="1">
    <location>
        <begin position="80"/>
        <end position="264"/>
    </location>
</feature>
<feature type="compositionally biased region" description="Polar residues" evidence="1">
    <location>
        <begin position="187"/>
        <end position="198"/>
    </location>
</feature>
<organism evidence="2 3">
    <name type="scientific">Orbilia javanica</name>
    <dbReference type="NCBI Taxonomy" id="47235"/>
    <lineage>
        <taxon>Eukaryota</taxon>
        <taxon>Fungi</taxon>
        <taxon>Dikarya</taxon>
        <taxon>Ascomycota</taxon>
        <taxon>Pezizomycotina</taxon>
        <taxon>Orbiliomycetes</taxon>
        <taxon>Orbiliales</taxon>
        <taxon>Orbiliaceae</taxon>
        <taxon>Orbilia</taxon>
    </lineage>
</organism>
<protein>
    <recommendedName>
        <fullName evidence="4">BRCT domain-containing protein</fullName>
    </recommendedName>
</protein>